<dbReference type="PROSITE" id="PS50977">
    <property type="entry name" value="HTH_TETR_2"/>
    <property type="match status" value="1"/>
</dbReference>
<reference evidence="6" key="1">
    <citation type="submission" date="2021-05" db="EMBL/GenBank/DDBJ databases">
        <authorList>
            <person name="Pietrasiak N."/>
            <person name="Ward R."/>
            <person name="Stajich J.E."/>
            <person name="Kurbessoian T."/>
        </authorList>
    </citation>
    <scope>NUCLEOTIDE SEQUENCE</scope>
    <source>
        <strain evidence="6">CPER-KK1</strain>
    </source>
</reference>
<dbReference type="InterPro" id="IPR001647">
    <property type="entry name" value="HTH_TetR"/>
</dbReference>
<comment type="caution">
    <text evidence="6">The sequence shown here is derived from an EMBL/GenBank/DDBJ whole genome shotgun (WGS) entry which is preliminary data.</text>
</comment>
<sequence>MKKTKSPDRELSAEKAKAILDGAMREFLAHGYAATSMDKVAAAAGVSKATVYSHFQDKEGLFTALIQQLAQKKSVFNLQNIQSLEGEPSIVLRRFATGMLENVMTDPQILTLIRLIIGESGRFPELAQSFVRNIEKPTIEALSQYLASHPKLRLPDPEVASRTFIGALVHYIILQEMLHGEDILPLERDRLINSLVDLILGRSD</sequence>
<accession>A0A951PKM8</accession>
<feature type="DNA-binding region" description="H-T-H motif" evidence="4">
    <location>
        <begin position="36"/>
        <end position="55"/>
    </location>
</feature>
<name>A0A951PKM8_9CYAN</name>
<evidence type="ECO:0000256" key="2">
    <source>
        <dbReference type="ARBA" id="ARBA00023125"/>
    </source>
</evidence>
<dbReference type="PANTHER" id="PTHR30055:SF223">
    <property type="entry name" value="HTH-TYPE TRANSCRIPTIONAL REGULATOR UIDR"/>
    <property type="match status" value="1"/>
</dbReference>
<dbReference type="FunFam" id="1.10.10.60:FF:000141">
    <property type="entry name" value="TetR family transcriptional regulator"/>
    <property type="match status" value="1"/>
</dbReference>
<dbReference type="GO" id="GO:0000976">
    <property type="term" value="F:transcription cis-regulatory region binding"/>
    <property type="evidence" value="ECO:0007669"/>
    <property type="project" value="TreeGrafter"/>
</dbReference>
<dbReference type="InterPro" id="IPR023772">
    <property type="entry name" value="DNA-bd_HTH_TetR-type_CS"/>
</dbReference>
<reference evidence="6" key="2">
    <citation type="journal article" date="2022" name="Microbiol. Resour. Announc.">
        <title>Metagenome Sequencing to Explore Phylogenomics of Terrestrial Cyanobacteria.</title>
        <authorList>
            <person name="Ward R.D."/>
            <person name="Stajich J.E."/>
            <person name="Johansen J.R."/>
            <person name="Huntemann M."/>
            <person name="Clum A."/>
            <person name="Foster B."/>
            <person name="Foster B."/>
            <person name="Roux S."/>
            <person name="Palaniappan K."/>
            <person name="Varghese N."/>
            <person name="Mukherjee S."/>
            <person name="Reddy T.B.K."/>
            <person name="Daum C."/>
            <person name="Copeland A."/>
            <person name="Chen I.A."/>
            <person name="Ivanova N.N."/>
            <person name="Kyrpides N.C."/>
            <person name="Shapiro N."/>
            <person name="Eloe-Fadrosh E.A."/>
            <person name="Pietrasiak N."/>
        </authorList>
    </citation>
    <scope>NUCLEOTIDE SEQUENCE</scope>
    <source>
        <strain evidence="6">CPER-KK1</strain>
    </source>
</reference>
<dbReference type="InterPro" id="IPR036271">
    <property type="entry name" value="Tet_transcr_reg_TetR-rel_C_sf"/>
</dbReference>
<dbReference type="GO" id="GO:0003700">
    <property type="term" value="F:DNA-binding transcription factor activity"/>
    <property type="evidence" value="ECO:0007669"/>
    <property type="project" value="TreeGrafter"/>
</dbReference>
<dbReference type="EMBL" id="JAHHIF010000015">
    <property type="protein sequence ID" value="MBW4545406.1"/>
    <property type="molecule type" value="Genomic_DNA"/>
</dbReference>
<keyword evidence="3" id="KW-0804">Transcription</keyword>
<dbReference type="GO" id="GO:0045892">
    <property type="term" value="P:negative regulation of DNA-templated transcription"/>
    <property type="evidence" value="ECO:0007669"/>
    <property type="project" value="UniProtKB-ARBA"/>
</dbReference>
<protein>
    <submittedName>
        <fullName evidence="6">TetR/AcrR family transcriptional regulator</fullName>
    </submittedName>
</protein>
<dbReference type="Pfam" id="PF14246">
    <property type="entry name" value="TetR_C_7"/>
    <property type="match status" value="1"/>
</dbReference>
<dbReference type="SUPFAM" id="SSF46689">
    <property type="entry name" value="Homeodomain-like"/>
    <property type="match status" value="1"/>
</dbReference>
<proteinExistence type="predicted"/>
<dbReference type="InterPro" id="IPR050109">
    <property type="entry name" value="HTH-type_TetR-like_transc_reg"/>
</dbReference>
<dbReference type="PRINTS" id="PR00455">
    <property type="entry name" value="HTHTETR"/>
</dbReference>
<feature type="domain" description="HTH tetR-type" evidence="5">
    <location>
        <begin position="13"/>
        <end position="73"/>
    </location>
</feature>
<evidence type="ECO:0000256" key="1">
    <source>
        <dbReference type="ARBA" id="ARBA00023015"/>
    </source>
</evidence>
<gene>
    <name evidence="6" type="ORF">KME25_13300</name>
</gene>
<dbReference type="Gene3D" id="1.10.357.10">
    <property type="entry name" value="Tetracycline Repressor, domain 2"/>
    <property type="match status" value="1"/>
</dbReference>
<dbReference type="Proteomes" id="UP000753908">
    <property type="component" value="Unassembled WGS sequence"/>
</dbReference>
<dbReference type="Pfam" id="PF00440">
    <property type="entry name" value="TetR_N"/>
    <property type="match status" value="1"/>
</dbReference>
<evidence type="ECO:0000256" key="4">
    <source>
        <dbReference type="PROSITE-ProRule" id="PRU00335"/>
    </source>
</evidence>
<dbReference type="PROSITE" id="PS01081">
    <property type="entry name" value="HTH_TETR_1"/>
    <property type="match status" value="1"/>
</dbReference>
<evidence type="ECO:0000313" key="6">
    <source>
        <dbReference type="EMBL" id="MBW4545406.1"/>
    </source>
</evidence>
<evidence type="ECO:0000313" key="7">
    <source>
        <dbReference type="Proteomes" id="UP000753908"/>
    </source>
</evidence>
<dbReference type="InterPro" id="IPR039536">
    <property type="entry name" value="TetR_C_Proteobacteria"/>
</dbReference>
<dbReference type="SUPFAM" id="SSF48498">
    <property type="entry name" value="Tetracyclin repressor-like, C-terminal domain"/>
    <property type="match status" value="1"/>
</dbReference>
<keyword evidence="1" id="KW-0805">Transcription regulation</keyword>
<dbReference type="AlphaFoldDB" id="A0A951PKM8"/>
<evidence type="ECO:0000256" key="3">
    <source>
        <dbReference type="ARBA" id="ARBA00023163"/>
    </source>
</evidence>
<dbReference type="PANTHER" id="PTHR30055">
    <property type="entry name" value="HTH-TYPE TRANSCRIPTIONAL REGULATOR RUTR"/>
    <property type="match status" value="1"/>
</dbReference>
<evidence type="ECO:0000259" key="5">
    <source>
        <dbReference type="PROSITE" id="PS50977"/>
    </source>
</evidence>
<dbReference type="InterPro" id="IPR009057">
    <property type="entry name" value="Homeodomain-like_sf"/>
</dbReference>
<keyword evidence="2 4" id="KW-0238">DNA-binding</keyword>
<organism evidence="6 7">
    <name type="scientific">Symplocastrum torsivum CPER-KK1</name>
    <dbReference type="NCBI Taxonomy" id="450513"/>
    <lineage>
        <taxon>Bacteria</taxon>
        <taxon>Bacillati</taxon>
        <taxon>Cyanobacteriota</taxon>
        <taxon>Cyanophyceae</taxon>
        <taxon>Oscillatoriophycideae</taxon>
        <taxon>Oscillatoriales</taxon>
        <taxon>Microcoleaceae</taxon>
        <taxon>Symplocastrum</taxon>
    </lineage>
</organism>